<protein>
    <recommendedName>
        <fullName evidence="1">DJ-1/PfpI domain-containing protein</fullName>
    </recommendedName>
</protein>
<dbReference type="EMBL" id="QGMY01000007">
    <property type="protein sequence ID" value="PWR72288.1"/>
    <property type="molecule type" value="Genomic_DNA"/>
</dbReference>
<accession>A0A2V2N722</accession>
<dbReference type="Proteomes" id="UP000245657">
    <property type="component" value="Unassembled WGS sequence"/>
</dbReference>
<dbReference type="InterPro" id="IPR050325">
    <property type="entry name" value="Prot/Nucl_acid_deglycase"/>
</dbReference>
<evidence type="ECO:0000259" key="1">
    <source>
        <dbReference type="Pfam" id="PF01965"/>
    </source>
</evidence>
<comment type="caution">
    <text evidence="2">The sequence shown here is derived from an EMBL/GenBank/DDBJ whole genome shotgun (WGS) entry which is preliminary data.</text>
</comment>
<dbReference type="GO" id="GO:0005737">
    <property type="term" value="C:cytoplasm"/>
    <property type="evidence" value="ECO:0007669"/>
    <property type="project" value="TreeGrafter"/>
</dbReference>
<dbReference type="Gene3D" id="3.40.50.880">
    <property type="match status" value="1"/>
</dbReference>
<evidence type="ECO:0000313" key="2">
    <source>
        <dbReference type="EMBL" id="PWR72288.1"/>
    </source>
</evidence>
<name>A0A2V2N722_9EURY</name>
<dbReference type="SUPFAM" id="SSF52317">
    <property type="entry name" value="Class I glutamine amidotransferase-like"/>
    <property type="match status" value="1"/>
</dbReference>
<dbReference type="CDD" id="cd03135">
    <property type="entry name" value="GATase1_DJ-1"/>
    <property type="match status" value="1"/>
</dbReference>
<dbReference type="PANTHER" id="PTHR48094:SF12">
    <property type="entry name" value="PARKINSON DISEASE PROTEIN 7 HOMOLOG"/>
    <property type="match status" value="1"/>
</dbReference>
<keyword evidence="3" id="KW-1185">Reference proteome</keyword>
<dbReference type="PANTHER" id="PTHR48094">
    <property type="entry name" value="PROTEIN/NUCLEIC ACID DEGLYCASE DJ-1-RELATED"/>
    <property type="match status" value="1"/>
</dbReference>
<reference evidence="2 3" key="1">
    <citation type="submission" date="2018-05" db="EMBL/GenBank/DDBJ databases">
        <title>Draft genome of Methanospirillum lacunae Ki8-1.</title>
        <authorList>
            <person name="Dueholm M.S."/>
            <person name="Nielsen P.H."/>
            <person name="Bakmann L.F."/>
            <person name="Otzen D.E."/>
        </authorList>
    </citation>
    <scope>NUCLEOTIDE SEQUENCE [LARGE SCALE GENOMIC DNA]</scope>
    <source>
        <strain evidence="2 3">Ki8-1</strain>
    </source>
</reference>
<dbReference type="Pfam" id="PF01965">
    <property type="entry name" value="DJ-1_PfpI"/>
    <property type="match status" value="1"/>
</dbReference>
<sequence length="251" mass="28381">MRSLSVLNLIQKGRFMITGEEHTGHRRPDTQRFFYTTDQISSHQYCYTIRNTTLYYLFMKILIAVPPTGYHDKELSLVIAVFDHNKAEYEFASNQAGYAKGTLGGRVYVPLSFEDVILHKESEYDAMAILGGHGGQAHFWNSKDLLELVKIFRLHRKVLGAISTSPVVLARAGILKKRPATVINGPPIREMMKADVKFEDKPVVFLDRIVTARNPDDGKRFAELIIEYILGNPEFNGPQVVPAPNKLGFDI</sequence>
<organism evidence="2 3">
    <name type="scientific">Methanospirillum lacunae</name>
    <dbReference type="NCBI Taxonomy" id="668570"/>
    <lineage>
        <taxon>Archaea</taxon>
        <taxon>Methanobacteriati</taxon>
        <taxon>Methanobacteriota</taxon>
        <taxon>Stenosarchaea group</taxon>
        <taxon>Methanomicrobia</taxon>
        <taxon>Methanomicrobiales</taxon>
        <taxon>Methanospirillaceae</taxon>
        <taxon>Methanospirillum</taxon>
    </lineage>
</organism>
<dbReference type="InterPro" id="IPR029062">
    <property type="entry name" value="Class_I_gatase-like"/>
</dbReference>
<gene>
    <name evidence="2" type="ORF">DK846_09950</name>
</gene>
<proteinExistence type="predicted"/>
<dbReference type="AlphaFoldDB" id="A0A2V2N722"/>
<feature type="domain" description="DJ-1/PfpI" evidence="1">
    <location>
        <begin position="59"/>
        <end position="227"/>
    </location>
</feature>
<evidence type="ECO:0000313" key="3">
    <source>
        <dbReference type="Proteomes" id="UP000245657"/>
    </source>
</evidence>
<dbReference type="InterPro" id="IPR002818">
    <property type="entry name" value="DJ-1/PfpI"/>
</dbReference>